<feature type="compositionally biased region" description="Polar residues" evidence="1">
    <location>
        <begin position="31"/>
        <end position="47"/>
    </location>
</feature>
<keyword evidence="3" id="KW-1185">Reference proteome</keyword>
<feature type="region of interest" description="Disordered" evidence="1">
    <location>
        <begin position="18"/>
        <end position="59"/>
    </location>
</feature>
<dbReference type="Proteomes" id="UP001635816">
    <property type="component" value="Unassembled WGS sequence"/>
</dbReference>
<evidence type="ECO:0000256" key="1">
    <source>
        <dbReference type="SAM" id="MobiDB-lite"/>
    </source>
</evidence>
<dbReference type="EMBL" id="JBKBDD010000006">
    <property type="protein sequence ID" value="MFN6545089.1"/>
    <property type="molecule type" value="Genomic_DNA"/>
</dbReference>
<evidence type="ECO:0000313" key="3">
    <source>
        <dbReference type="Proteomes" id="UP001635816"/>
    </source>
</evidence>
<gene>
    <name evidence="2" type="ORF">ACK4CT_18040</name>
</gene>
<comment type="caution">
    <text evidence="2">The sequence shown here is derived from an EMBL/GenBank/DDBJ whole genome shotgun (WGS) entry which is preliminary data.</text>
</comment>
<reference evidence="2 3" key="1">
    <citation type="submission" date="2024-12" db="EMBL/GenBank/DDBJ databases">
        <title>The coexistence of Mycolicibacterium septicum and Mycolicibacterium nivoides in clinical samples.</title>
        <authorList>
            <person name="Wang C."/>
            <person name="Feng Y."/>
            <person name="Zong Z."/>
        </authorList>
    </citation>
    <scope>NUCLEOTIDE SEQUENCE [LARGE SCALE GENOMIC DNA]</scope>
    <source>
        <strain evidence="2 3">120309</strain>
    </source>
</reference>
<accession>A0ABW9LBQ7</accession>
<evidence type="ECO:0000313" key="2">
    <source>
        <dbReference type="EMBL" id="MFN6545089.1"/>
    </source>
</evidence>
<sequence length="59" mass="6309">MVSNRVLEAVKRLLTADTYFRSRDQSADRGGSTTDPARNPESRSATATDLGVSAPPEVS</sequence>
<protein>
    <submittedName>
        <fullName evidence="2">Uncharacterized protein</fullName>
    </submittedName>
</protein>
<name>A0ABW9LBQ7_9MYCO</name>
<dbReference type="RefSeq" id="WP_409543904.1">
    <property type="nucleotide sequence ID" value="NZ_JBKBDD010000006.1"/>
</dbReference>
<organism evidence="2 3">
    <name type="scientific">Mycolicibacterium nivoides</name>
    <dbReference type="NCBI Taxonomy" id="2487344"/>
    <lineage>
        <taxon>Bacteria</taxon>
        <taxon>Bacillati</taxon>
        <taxon>Actinomycetota</taxon>
        <taxon>Actinomycetes</taxon>
        <taxon>Mycobacteriales</taxon>
        <taxon>Mycobacteriaceae</taxon>
        <taxon>Mycolicibacterium</taxon>
    </lineage>
</organism>
<proteinExistence type="predicted"/>